<comment type="caution">
    <text evidence="7">The sequence shown here is derived from an EMBL/GenBank/DDBJ whole genome shotgun (WGS) entry which is preliminary data.</text>
</comment>
<dbReference type="Pfam" id="PF01467">
    <property type="entry name" value="CTP_transf_like"/>
    <property type="match status" value="1"/>
</dbReference>
<keyword evidence="4" id="KW-0520">NAD</keyword>
<dbReference type="InterPro" id="IPR014729">
    <property type="entry name" value="Rossmann-like_a/b/a_fold"/>
</dbReference>
<dbReference type="SUPFAM" id="SSF52374">
    <property type="entry name" value="Nucleotidylyl transferase"/>
    <property type="match status" value="1"/>
</dbReference>
<evidence type="ECO:0000256" key="5">
    <source>
        <dbReference type="NCBIfam" id="TIGR01527"/>
    </source>
</evidence>
<keyword evidence="3 4" id="KW-0548">Nucleotidyltransferase</keyword>
<comment type="subcellular location">
    <subcellularLocation>
        <location evidence="4">Cytoplasm</location>
    </subcellularLocation>
</comment>
<evidence type="ECO:0000256" key="2">
    <source>
        <dbReference type="ARBA" id="ARBA00022679"/>
    </source>
</evidence>
<comment type="pathway">
    <text evidence="4">Cofactor biosynthesis; NAD(+) biosynthesis; NAD(+) from nicotinamide D-ribonucleotide: step 1/1.</text>
</comment>
<evidence type="ECO:0000313" key="8">
    <source>
        <dbReference type="Proteomes" id="UP000053352"/>
    </source>
</evidence>
<sequence>MKRGLFVGRFQPPHWGHIEVIKWCLDRVDELVVVVGSAQESHTLRNPFTAGERIEMLRLGLRDAGVDASRIMIIPVPDIAMNHVWPRYLELLLPRFHVVFTRNPLVERLFTEYGYPVEAPPAFSRREYSATRIRELMLMGDESWRMLVPPSVARFIDEVKGVERLTTISRRD</sequence>
<dbReference type="RefSeq" id="WP_058370360.1">
    <property type="nucleotide sequence ID" value="NZ_LNTB01000001.1"/>
</dbReference>
<dbReference type="GO" id="GO:0005737">
    <property type="term" value="C:cytoplasm"/>
    <property type="evidence" value="ECO:0007669"/>
    <property type="project" value="UniProtKB-SubCell"/>
</dbReference>
<organism evidence="7 8">
    <name type="scientific">Pyrodictium occultum</name>
    <dbReference type="NCBI Taxonomy" id="2309"/>
    <lineage>
        <taxon>Archaea</taxon>
        <taxon>Thermoproteota</taxon>
        <taxon>Thermoprotei</taxon>
        <taxon>Desulfurococcales</taxon>
        <taxon>Pyrodictiaceae</taxon>
        <taxon>Pyrodictium</taxon>
    </lineage>
</organism>
<dbReference type="CDD" id="cd02166">
    <property type="entry name" value="NMNAT_Archaea"/>
    <property type="match status" value="1"/>
</dbReference>
<dbReference type="GO" id="GO:0005524">
    <property type="term" value="F:ATP binding"/>
    <property type="evidence" value="ECO:0007669"/>
    <property type="project" value="UniProtKB-KW"/>
</dbReference>
<proteinExistence type="inferred from homology"/>
<evidence type="ECO:0000259" key="6">
    <source>
        <dbReference type="Pfam" id="PF01467"/>
    </source>
</evidence>
<reference evidence="7 8" key="1">
    <citation type="submission" date="2015-11" db="EMBL/GenBank/DDBJ databases">
        <title>Genome sequence of Pyrodictium occultum PL-19, a marine hyperthermophilic archaeon isolated from Volcano, Italy.</title>
        <authorList>
            <person name="Utturkar S."/>
            <person name="Huber H."/>
            <person name="Leptihn S."/>
            <person name="Brown S."/>
            <person name="Stetter K.O."/>
            <person name="Podar M."/>
        </authorList>
    </citation>
    <scope>NUCLEOTIDE SEQUENCE [LARGE SCALE GENOMIC DNA]</scope>
    <source>
        <strain evidence="7 8">PL-19</strain>
    </source>
</reference>
<accession>A0A0V8RUK0</accession>
<feature type="domain" description="Cytidyltransferase-like" evidence="6">
    <location>
        <begin position="5"/>
        <end position="135"/>
    </location>
</feature>
<dbReference type="NCBIfam" id="TIGR01527">
    <property type="entry name" value="arch_NMN_Atrans"/>
    <property type="match status" value="1"/>
</dbReference>
<keyword evidence="4" id="KW-0067">ATP-binding</keyword>
<comment type="similarity">
    <text evidence="1 4">Belongs to the archaeal NMN adenylyltransferase family.</text>
</comment>
<protein>
    <recommendedName>
        <fullName evidence="4 5">Nicotinamide-nucleotide adenylyltransferase</fullName>
        <ecNumber evidence="4 5">2.7.7.1</ecNumber>
    </recommendedName>
    <alternativeName>
        <fullName evidence="4">NAD(+) diphosphorylase</fullName>
    </alternativeName>
    <alternativeName>
        <fullName evidence="4">NAD(+) pyrophosphorylase</fullName>
    </alternativeName>
    <alternativeName>
        <fullName evidence="4">NMN adenylyltransferase</fullName>
    </alternativeName>
</protein>
<dbReference type="UniPathway" id="UPA00253">
    <property type="reaction ID" value="UER00600"/>
</dbReference>
<keyword evidence="2 4" id="KW-0808">Transferase</keyword>
<keyword evidence="4" id="KW-0662">Pyridine nucleotide biosynthesis</keyword>
<evidence type="ECO:0000256" key="1">
    <source>
        <dbReference type="ARBA" id="ARBA00010124"/>
    </source>
</evidence>
<keyword evidence="8" id="KW-1185">Reference proteome</keyword>
<dbReference type="PANTHER" id="PTHR21342">
    <property type="entry name" value="PHOSPHOPANTETHEINE ADENYLYLTRANSFERASE"/>
    <property type="match status" value="1"/>
</dbReference>
<keyword evidence="4" id="KW-0963">Cytoplasm</keyword>
<dbReference type="PANTHER" id="PTHR21342:SF0">
    <property type="entry name" value="BIFUNCTIONAL NMN ADENYLYLTRANSFERASE_NUDIX HYDROLASE"/>
    <property type="match status" value="1"/>
</dbReference>
<dbReference type="STRING" id="2309.CF15_02365"/>
<comment type="catalytic activity">
    <reaction evidence="4">
        <text>beta-nicotinamide D-ribonucleotide + ATP + H(+) = diphosphate + NAD(+)</text>
        <dbReference type="Rhea" id="RHEA:21360"/>
        <dbReference type="ChEBI" id="CHEBI:14649"/>
        <dbReference type="ChEBI" id="CHEBI:15378"/>
        <dbReference type="ChEBI" id="CHEBI:30616"/>
        <dbReference type="ChEBI" id="CHEBI:33019"/>
        <dbReference type="ChEBI" id="CHEBI:57540"/>
        <dbReference type="EC" id="2.7.7.1"/>
    </reaction>
</comment>
<evidence type="ECO:0000256" key="4">
    <source>
        <dbReference type="HAMAP-Rule" id="MF_00243"/>
    </source>
</evidence>
<dbReference type="EC" id="2.7.7.1" evidence="4 5"/>
<dbReference type="EMBL" id="LNTB01000001">
    <property type="protein sequence ID" value="KSW11683.1"/>
    <property type="molecule type" value="Genomic_DNA"/>
</dbReference>
<dbReference type="GO" id="GO:0000309">
    <property type="term" value="F:nicotinamide-nucleotide adenylyltransferase activity"/>
    <property type="evidence" value="ECO:0007669"/>
    <property type="project" value="UniProtKB-UniRule"/>
</dbReference>
<dbReference type="InterPro" id="IPR004821">
    <property type="entry name" value="Cyt_trans-like"/>
</dbReference>
<dbReference type="NCBIfam" id="TIGR00125">
    <property type="entry name" value="cyt_tran_rel"/>
    <property type="match status" value="1"/>
</dbReference>
<dbReference type="HAMAP" id="MF_00243">
    <property type="entry name" value="NMN_adenylyltr"/>
    <property type="match status" value="1"/>
</dbReference>
<dbReference type="GO" id="GO:0009435">
    <property type="term" value="P:NAD+ biosynthetic process"/>
    <property type="evidence" value="ECO:0007669"/>
    <property type="project" value="UniProtKB-UniRule"/>
</dbReference>
<dbReference type="Proteomes" id="UP000053352">
    <property type="component" value="Unassembled WGS sequence"/>
</dbReference>
<dbReference type="InterPro" id="IPR006418">
    <property type="entry name" value="NMN_Atrans_arc"/>
</dbReference>
<name>A0A0V8RUK0_PYROC</name>
<keyword evidence="4" id="KW-0547">Nucleotide-binding</keyword>
<gene>
    <name evidence="7" type="ORF">CF15_02365</name>
</gene>
<evidence type="ECO:0000313" key="7">
    <source>
        <dbReference type="EMBL" id="KSW11683.1"/>
    </source>
</evidence>
<dbReference type="AlphaFoldDB" id="A0A0V8RUK0"/>
<evidence type="ECO:0000256" key="3">
    <source>
        <dbReference type="ARBA" id="ARBA00022695"/>
    </source>
</evidence>
<dbReference type="Gene3D" id="3.40.50.620">
    <property type="entry name" value="HUPs"/>
    <property type="match status" value="1"/>
</dbReference>
<dbReference type="NCBIfam" id="NF002243">
    <property type="entry name" value="PRK01153.1"/>
    <property type="match status" value="1"/>
</dbReference>